<evidence type="ECO:0000313" key="2">
    <source>
        <dbReference type="EMBL" id="GMT16597.1"/>
    </source>
</evidence>
<dbReference type="EMBL" id="BTSY01000002">
    <property type="protein sequence ID" value="GMT16597.1"/>
    <property type="molecule type" value="Genomic_DNA"/>
</dbReference>
<gene>
    <name evidence="2" type="ORF">PFISCL1PPCAC_7894</name>
</gene>
<dbReference type="AlphaFoldDB" id="A0AAV5VAD4"/>
<comment type="caution">
    <text evidence="2">The sequence shown here is derived from an EMBL/GenBank/DDBJ whole genome shotgun (WGS) entry which is preliminary data.</text>
</comment>
<feature type="region of interest" description="Disordered" evidence="1">
    <location>
        <begin position="298"/>
        <end position="332"/>
    </location>
</feature>
<feature type="non-terminal residue" evidence="2">
    <location>
        <position position="631"/>
    </location>
</feature>
<reference evidence="2" key="1">
    <citation type="submission" date="2023-10" db="EMBL/GenBank/DDBJ databases">
        <title>Genome assembly of Pristionchus species.</title>
        <authorList>
            <person name="Yoshida K."/>
            <person name="Sommer R.J."/>
        </authorList>
    </citation>
    <scope>NUCLEOTIDE SEQUENCE</scope>
    <source>
        <strain evidence="2">RS5133</strain>
    </source>
</reference>
<feature type="compositionally biased region" description="Polar residues" evidence="1">
    <location>
        <begin position="539"/>
        <end position="552"/>
    </location>
</feature>
<organism evidence="2 3">
    <name type="scientific">Pristionchus fissidentatus</name>
    <dbReference type="NCBI Taxonomy" id="1538716"/>
    <lineage>
        <taxon>Eukaryota</taxon>
        <taxon>Metazoa</taxon>
        <taxon>Ecdysozoa</taxon>
        <taxon>Nematoda</taxon>
        <taxon>Chromadorea</taxon>
        <taxon>Rhabditida</taxon>
        <taxon>Rhabditina</taxon>
        <taxon>Diplogasteromorpha</taxon>
        <taxon>Diplogasteroidea</taxon>
        <taxon>Neodiplogasteridae</taxon>
        <taxon>Pristionchus</taxon>
    </lineage>
</organism>
<feature type="compositionally biased region" description="Polar residues" evidence="1">
    <location>
        <begin position="425"/>
        <end position="442"/>
    </location>
</feature>
<feature type="region of interest" description="Disordered" evidence="1">
    <location>
        <begin position="240"/>
        <end position="259"/>
    </location>
</feature>
<evidence type="ECO:0000256" key="1">
    <source>
        <dbReference type="SAM" id="MobiDB-lite"/>
    </source>
</evidence>
<dbReference type="Proteomes" id="UP001432322">
    <property type="component" value="Unassembled WGS sequence"/>
</dbReference>
<protein>
    <recommendedName>
        <fullName evidence="4">RRM domain-containing protein</fullName>
    </recommendedName>
</protein>
<evidence type="ECO:0008006" key="4">
    <source>
        <dbReference type="Google" id="ProtNLM"/>
    </source>
</evidence>
<proteinExistence type="predicted"/>
<accession>A0AAV5VAD4</accession>
<feature type="region of interest" description="Disordered" evidence="1">
    <location>
        <begin position="535"/>
        <end position="573"/>
    </location>
</feature>
<feature type="region of interest" description="Disordered" evidence="1">
    <location>
        <begin position="361"/>
        <end position="442"/>
    </location>
</feature>
<name>A0AAV5VAD4_9BILA</name>
<evidence type="ECO:0000313" key="3">
    <source>
        <dbReference type="Proteomes" id="UP001432322"/>
    </source>
</evidence>
<feature type="compositionally biased region" description="Basic and acidic residues" evidence="1">
    <location>
        <begin position="393"/>
        <end position="424"/>
    </location>
</feature>
<sequence length="631" mass="69669">MPITLDSHLKPLANRSLLIVLSNSTLDEAECRDKFHVFARMKKLQLTADCRAAFVDFECEHAPLLIARCFELSKSDAEIPIPAGVRALLPACSYGNFYFLQHVPKALSSNAIRDHFTKQNDVVVNVFRPGIGDNLSSRVLVEFAGPVAHPRPISNYLWLVQVNTPYSIVKQFHVVPPVPMLLANGRIFDGDGCEACCVKPIRGILDTATTTKRNEETRTACTTGRSDILSREIQKRLFNAESREQDSMPSVSRHAADPLSTDSGAAAAAAAAPAAIPSFGTTAKPAAARFNSAAMSAWGGGTSDAKCGATASEEATRTKEESLPPPVPQRKWRIDDVGFDPLSLLEPPKIRVVLKPPKDEEKTQVYDETPNAVPASRTWRTRPEQVSVPPSESARDERPMMRMKESTVVPNKEDTTKEKKEYAETSKSVPASRTLTSVQRQRPQAPVPLRVLFRTNVAATPISKEVMVGTKKEAEKMERKEYGDTSNKLRCKWTESVQGDPGQNPAHLSPRDAMIMMMEATPTTADVTFASKENWEYGDTSNDPRNRGTASLQREPEQASHSLSAKPCPPETMTTQQIFEKPQEQLDRNCMKLFDPVHLSHRTAMKMMMEATPATALIPITVASTENWEYG</sequence>
<keyword evidence="3" id="KW-1185">Reference proteome</keyword>